<evidence type="ECO:0000259" key="3">
    <source>
        <dbReference type="Pfam" id="PF20736"/>
    </source>
</evidence>
<feature type="domain" description="Non-reducing end beta-L-arabinofuranosidase-like GH127 catalytic" evidence="2">
    <location>
        <begin position="7"/>
        <end position="414"/>
    </location>
</feature>
<proteinExistence type="predicted"/>
<evidence type="ECO:0000256" key="1">
    <source>
        <dbReference type="SAM" id="MobiDB-lite"/>
    </source>
</evidence>
<comment type="caution">
    <text evidence="4">The sequence shown here is derived from an EMBL/GenBank/DDBJ whole genome shotgun (WGS) entry which is preliminary data.</text>
</comment>
<evidence type="ECO:0000313" key="4">
    <source>
        <dbReference type="EMBL" id="MDR7326021.1"/>
    </source>
</evidence>
<dbReference type="InterPro" id="IPR012878">
    <property type="entry name" value="Beta-AFase-like_GH127_cat"/>
</dbReference>
<gene>
    <name evidence="4" type="ORF">J2S44_006271</name>
</gene>
<organism evidence="4 5">
    <name type="scientific">Catenuloplanes niger</name>
    <dbReference type="NCBI Taxonomy" id="587534"/>
    <lineage>
        <taxon>Bacteria</taxon>
        <taxon>Bacillati</taxon>
        <taxon>Actinomycetota</taxon>
        <taxon>Actinomycetes</taxon>
        <taxon>Micromonosporales</taxon>
        <taxon>Micromonosporaceae</taxon>
        <taxon>Catenuloplanes</taxon>
    </lineage>
</organism>
<feature type="domain" description="Non-reducing end beta-L-arabinofuranosidase-like GH127 middle" evidence="3">
    <location>
        <begin position="425"/>
        <end position="513"/>
    </location>
</feature>
<protein>
    <submittedName>
        <fullName evidence="4">DUF1680 family protein</fullName>
    </submittedName>
</protein>
<feature type="region of interest" description="Disordered" evidence="1">
    <location>
        <begin position="50"/>
        <end position="71"/>
    </location>
</feature>
<dbReference type="EMBL" id="JAVDYC010000001">
    <property type="protein sequence ID" value="MDR7326021.1"/>
    <property type="molecule type" value="Genomic_DNA"/>
</dbReference>
<dbReference type="AlphaFoldDB" id="A0AAE4CU39"/>
<dbReference type="Pfam" id="PF07944">
    <property type="entry name" value="Beta-AFase-like_GH127_cat"/>
    <property type="match status" value="1"/>
</dbReference>
<feature type="compositionally biased region" description="Basic and acidic residues" evidence="1">
    <location>
        <begin position="57"/>
        <end position="67"/>
    </location>
</feature>
<dbReference type="PANTHER" id="PTHR31151:SF0">
    <property type="entry name" value="PROLINE-TRNA LIGASE (DUF1680)"/>
    <property type="match status" value="1"/>
</dbReference>
<sequence>MFPPLSDVDLLDGVHSRTRDRMLHLARVFPVDRVLAVFRANAGLDTRGALPPGTWEDFGHPDEKPWSESDYPGAGAAPTASLLRGHYAGHFLSMLSLAHASTGDPVFRDRAHEVVAGLAEVQAALAATGRYSHPGFLAAYGEWQFSRLEELAPYGEIWAPYYTCHKIMAGLLDAYTLTGSDPALDVVTGMGHWVAGRILAVAPEQRQRMWSLYIAGEFGGMNESLTTLHRITGEPVFLAAAAAFEMDALLDAAAAGRDVLDGMHANQHLPMLVGHLAQYEVTGDRRYLDAVVALFGQVVPGRTFAHGGTGEGELWGPAGHVARGIGRRNAETCATYNLLKIARGLFTHTRDVRYADYAERATLNHIAGSRADVDSDVSPEVLYMYPVDAGAVREYGNAGTCCGGTGLESHVKAQESVWFRDDESLYVLQYVPSRLRWAERGGTVALRTAYPRDGLVALDFDLDGPVDLRLRVPEWVPERRALVDGVLTAAKDGFLRIRRDVRRGDTVTVEFPMPLRLVPAPDDPALVSVELGPTVLLARDDATTTLEVAPAAHRELDCSIGFRALGGDLVSALGLEFEPAWSGGDRRYHMYLRVADPVIAFPGAVTEVPDRHDAHGWSFLTGLWASGGFPTHTSFLESVHRNARRAATAGLLGRDEVITVLAAAAASTVSGAEPRRSEILPSGDLTVTGDLVTWPLSAAIGAGEPMPAVRIEVAGERAPSGWYTGAPAVSVVTHGAVTSVALTGGVVAGRPLPDGRHVVRAEATDPAGRVVHATREVAVDTTPPSVRARVRALGPHNVEVTLHADDEVSGVDRIRWRTGETFWGVYQEPFTRALHAAPQILEFTATDRAGNTSPVQRVALPAAGT</sequence>
<reference evidence="4 5" key="1">
    <citation type="submission" date="2023-07" db="EMBL/GenBank/DDBJ databases">
        <title>Sequencing the genomes of 1000 actinobacteria strains.</title>
        <authorList>
            <person name="Klenk H.-P."/>
        </authorList>
    </citation>
    <scope>NUCLEOTIDE SEQUENCE [LARGE SCALE GENOMIC DNA]</scope>
    <source>
        <strain evidence="4 5">DSM 44711</strain>
    </source>
</reference>
<dbReference type="PANTHER" id="PTHR31151">
    <property type="entry name" value="PROLINE-TRNA LIGASE (DUF1680)"/>
    <property type="match status" value="1"/>
</dbReference>
<keyword evidence="5" id="KW-1185">Reference proteome</keyword>
<evidence type="ECO:0000313" key="5">
    <source>
        <dbReference type="Proteomes" id="UP001183629"/>
    </source>
</evidence>
<name>A0AAE4CU39_9ACTN</name>
<accession>A0AAE4CU39</accession>
<dbReference type="SUPFAM" id="SSF48208">
    <property type="entry name" value="Six-hairpin glycosidases"/>
    <property type="match status" value="1"/>
</dbReference>
<dbReference type="Proteomes" id="UP001183629">
    <property type="component" value="Unassembled WGS sequence"/>
</dbReference>
<evidence type="ECO:0000259" key="2">
    <source>
        <dbReference type="Pfam" id="PF07944"/>
    </source>
</evidence>
<dbReference type="InterPro" id="IPR008928">
    <property type="entry name" value="6-hairpin_glycosidase_sf"/>
</dbReference>
<dbReference type="InterPro" id="IPR049046">
    <property type="entry name" value="Beta-AFase-like_GH127_middle"/>
</dbReference>
<dbReference type="RefSeq" id="WP_310421212.1">
    <property type="nucleotide sequence ID" value="NZ_JAVDYC010000001.1"/>
</dbReference>
<dbReference type="Pfam" id="PF20736">
    <property type="entry name" value="Glyco_hydro127M"/>
    <property type="match status" value="1"/>
</dbReference>
<dbReference type="GO" id="GO:0005975">
    <property type="term" value="P:carbohydrate metabolic process"/>
    <property type="evidence" value="ECO:0007669"/>
    <property type="project" value="InterPro"/>
</dbReference>